<keyword evidence="13" id="KW-1003">Cell membrane</keyword>
<evidence type="ECO:0000256" key="11">
    <source>
        <dbReference type="ARBA" id="ARBA00025614"/>
    </source>
</evidence>
<dbReference type="GO" id="GO:0012505">
    <property type="term" value="C:endomembrane system"/>
    <property type="evidence" value="ECO:0007669"/>
    <property type="project" value="UniProtKB-SubCell"/>
</dbReference>
<evidence type="ECO:0000256" key="10">
    <source>
        <dbReference type="ARBA" id="ARBA00025198"/>
    </source>
</evidence>
<protein>
    <recommendedName>
        <fullName evidence="13">ATP synthase subunit b</fullName>
    </recommendedName>
    <alternativeName>
        <fullName evidence="13">ATP synthase F(0) sector subunit b</fullName>
    </alternativeName>
    <alternativeName>
        <fullName evidence="13">ATPase subunit I</fullName>
    </alternativeName>
    <alternativeName>
        <fullName evidence="13">F-type ATPase subunit b</fullName>
        <shortName evidence="13">F-ATPase subunit b</shortName>
    </alternativeName>
</protein>
<evidence type="ECO:0000256" key="15">
    <source>
        <dbReference type="SAM" id="Coils"/>
    </source>
</evidence>
<dbReference type="GO" id="GO:0046961">
    <property type="term" value="F:proton-transporting ATPase activity, rotational mechanism"/>
    <property type="evidence" value="ECO:0007669"/>
    <property type="project" value="TreeGrafter"/>
</dbReference>
<evidence type="ECO:0000256" key="2">
    <source>
        <dbReference type="ARBA" id="ARBA00022448"/>
    </source>
</evidence>
<sequence>MRNLISLSALGTLMASPALAASGPFFSLRNTDFVVLLGFLLFLAVLVYFKVPKTLGGLLDKRADGIRNELEEARALREEAQTLLASYERKQREVQEQADKIVAQAKIDAESAADQARKDLDVSIARRIAAAEEQIKSAETSAVKEVRDRAISVAVAAASDVIAKQLGADDKAKLVDSSIKEIGAKLH</sequence>
<comment type="subcellular location">
    <subcellularLocation>
        <location evidence="13">Cell membrane</location>
        <topology evidence="13">Single-pass membrane protein</topology>
    </subcellularLocation>
    <subcellularLocation>
        <location evidence="12">Endomembrane system</location>
        <topology evidence="12">Single-pass membrane protein</topology>
    </subcellularLocation>
</comment>
<keyword evidence="9 13" id="KW-0066">ATP synthesis</keyword>
<accession>A0A1I6V843</accession>
<evidence type="ECO:0000256" key="9">
    <source>
        <dbReference type="ARBA" id="ARBA00023310"/>
    </source>
</evidence>
<reference evidence="18" key="1">
    <citation type="submission" date="2016-10" db="EMBL/GenBank/DDBJ databases">
        <authorList>
            <person name="Varghese N."/>
            <person name="Submissions S."/>
        </authorList>
    </citation>
    <scope>NUCLEOTIDE SEQUENCE [LARGE SCALE GENOMIC DNA]</scope>
    <source>
        <strain evidence="18">DSM 26894</strain>
    </source>
</reference>
<evidence type="ECO:0000256" key="3">
    <source>
        <dbReference type="ARBA" id="ARBA00022547"/>
    </source>
</evidence>
<keyword evidence="3 13" id="KW-0138">CF(0)</keyword>
<keyword evidence="16" id="KW-0732">Signal</keyword>
<keyword evidence="8 13" id="KW-0472">Membrane</keyword>
<organism evidence="17 18">
    <name type="scientific">Alloyangia pacifica</name>
    <dbReference type="NCBI Taxonomy" id="311180"/>
    <lineage>
        <taxon>Bacteria</taxon>
        <taxon>Pseudomonadati</taxon>
        <taxon>Pseudomonadota</taxon>
        <taxon>Alphaproteobacteria</taxon>
        <taxon>Rhodobacterales</taxon>
        <taxon>Roseobacteraceae</taxon>
        <taxon>Alloyangia</taxon>
    </lineage>
</organism>
<dbReference type="RefSeq" id="WP_092427888.1">
    <property type="nucleotide sequence ID" value="NZ_FNCL01000010.1"/>
</dbReference>
<name>A0A1I6V843_9RHOB</name>
<dbReference type="InterPro" id="IPR050059">
    <property type="entry name" value="ATP_synthase_B_chain"/>
</dbReference>
<proteinExistence type="inferred from homology"/>
<feature type="chain" id="PRO_5011665365" description="ATP synthase subunit b" evidence="16">
    <location>
        <begin position="21"/>
        <end position="187"/>
    </location>
</feature>
<keyword evidence="18" id="KW-1185">Reference proteome</keyword>
<keyword evidence="2 13" id="KW-0813">Transport</keyword>
<evidence type="ECO:0000256" key="8">
    <source>
        <dbReference type="ARBA" id="ARBA00023136"/>
    </source>
</evidence>
<dbReference type="STRING" id="311180.SAMN04488050_11050"/>
<dbReference type="OrthoDB" id="8479836at2"/>
<dbReference type="InterPro" id="IPR002146">
    <property type="entry name" value="ATP_synth_b/b'su_bac/chlpt"/>
</dbReference>
<evidence type="ECO:0000256" key="4">
    <source>
        <dbReference type="ARBA" id="ARBA00022692"/>
    </source>
</evidence>
<dbReference type="EMBL" id="FOZW01000010">
    <property type="protein sequence ID" value="SFT09820.1"/>
    <property type="molecule type" value="Genomic_DNA"/>
</dbReference>
<keyword evidence="7 13" id="KW-0406">Ion transport</keyword>
<feature type="coiled-coil region" evidence="15">
    <location>
        <begin position="63"/>
        <end position="104"/>
    </location>
</feature>
<dbReference type="GO" id="GO:0045259">
    <property type="term" value="C:proton-transporting ATP synthase complex"/>
    <property type="evidence" value="ECO:0007669"/>
    <property type="project" value="UniProtKB-KW"/>
</dbReference>
<evidence type="ECO:0000256" key="6">
    <source>
        <dbReference type="ARBA" id="ARBA00022989"/>
    </source>
</evidence>
<gene>
    <name evidence="13" type="primary">atpF</name>
    <name evidence="17" type="ORF">SAMN04488050_11050</name>
</gene>
<evidence type="ECO:0000256" key="12">
    <source>
        <dbReference type="ARBA" id="ARBA00037847"/>
    </source>
</evidence>
<dbReference type="GO" id="GO:0046933">
    <property type="term" value="F:proton-transporting ATP synthase activity, rotational mechanism"/>
    <property type="evidence" value="ECO:0007669"/>
    <property type="project" value="UniProtKB-UniRule"/>
</dbReference>
<dbReference type="Proteomes" id="UP000199392">
    <property type="component" value="Unassembled WGS sequence"/>
</dbReference>
<dbReference type="AlphaFoldDB" id="A0A1I6V843"/>
<evidence type="ECO:0000256" key="14">
    <source>
        <dbReference type="RuleBase" id="RU003848"/>
    </source>
</evidence>
<feature type="signal peptide" evidence="16">
    <location>
        <begin position="1"/>
        <end position="20"/>
    </location>
</feature>
<dbReference type="CDD" id="cd06503">
    <property type="entry name" value="ATP-synt_Fo_b"/>
    <property type="match status" value="1"/>
</dbReference>
<evidence type="ECO:0000313" key="18">
    <source>
        <dbReference type="Proteomes" id="UP000199392"/>
    </source>
</evidence>
<dbReference type="NCBIfam" id="NF009989">
    <property type="entry name" value="PRK13455.1"/>
    <property type="match status" value="1"/>
</dbReference>
<evidence type="ECO:0000256" key="1">
    <source>
        <dbReference type="ARBA" id="ARBA00005513"/>
    </source>
</evidence>
<dbReference type="GO" id="GO:0005886">
    <property type="term" value="C:plasma membrane"/>
    <property type="evidence" value="ECO:0007669"/>
    <property type="project" value="UniProtKB-SubCell"/>
</dbReference>
<keyword evidence="15" id="KW-0175">Coiled coil</keyword>
<keyword evidence="5 13" id="KW-0375">Hydrogen ion transport</keyword>
<keyword evidence="6 13" id="KW-1133">Transmembrane helix</keyword>
<feature type="transmembrane region" description="Helical" evidence="13">
    <location>
        <begin position="30"/>
        <end position="49"/>
    </location>
</feature>
<comment type="function">
    <text evidence="10 13">F(1)F(0) ATP synthase produces ATP from ADP in the presence of a proton or sodium gradient. F-type ATPases consist of two structural domains, F(1) containing the extramembraneous catalytic core and F(0) containing the membrane proton channel, linked together by a central stalk and a peripheral stalk. During catalysis, ATP synthesis in the catalytic domain of F(1) is coupled via a rotary mechanism of the central stalk subunits to proton translocation.</text>
</comment>
<evidence type="ECO:0000256" key="7">
    <source>
        <dbReference type="ARBA" id="ARBA00023065"/>
    </source>
</evidence>
<dbReference type="PANTHER" id="PTHR33445:SF1">
    <property type="entry name" value="ATP SYNTHASE SUBUNIT B"/>
    <property type="match status" value="1"/>
</dbReference>
<evidence type="ECO:0000256" key="16">
    <source>
        <dbReference type="SAM" id="SignalP"/>
    </source>
</evidence>
<comment type="subunit">
    <text evidence="13">F-type ATPases have 2 components, F(1) - the catalytic core - and F(0) - the membrane proton channel. F(1) has five subunits: alpha(3), beta(3), gamma(1), delta(1), epsilon(1). F(0) has three main subunits: a(1), b(2) and c(10-14). The alpha and beta chains form an alternating ring which encloses part of the gamma chain. F(1) is attached to F(0) by a central stalk formed by the gamma and epsilon chains, while a peripheral stalk is formed by the delta and b chains.</text>
</comment>
<keyword evidence="4 13" id="KW-0812">Transmembrane</keyword>
<dbReference type="Pfam" id="PF00430">
    <property type="entry name" value="ATP-synt_B"/>
    <property type="match status" value="1"/>
</dbReference>
<evidence type="ECO:0000313" key="17">
    <source>
        <dbReference type="EMBL" id="SFT09820.1"/>
    </source>
</evidence>
<comment type="similarity">
    <text evidence="1 13 14">Belongs to the ATPase B chain family.</text>
</comment>
<comment type="function">
    <text evidence="11">Component of the F(0) channel, it forms part of the peripheral stalk, linking F(1) to F(0). The b'-subunit is a diverged and duplicated form of b found in plants and photosynthetic bacteria.</text>
</comment>
<dbReference type="HAMAP" id="MF_01398">
    <property type="entry name" value="ATP_synth_b_bprime"/>
    <property type="match status" value="1"/>
</dbReference>
<evidence type="ECO:0000256" key="13">
    <source>
        <dbReference type="HAMAP-Rule" id="MF_01398"/>
    </source>
</evidence>
<evidence type="ECO:0000256" key="5">
    <source>
        <dbReference type="ARBA" id="ARBA00022781"/>
    </source>
</evidence>
<dbReference type="PANTHER" id="PTHR33445">
    <property type="entry name" value="ATP SYNTHASE SUBUNIT B', CHLOROPLASTIC"/>
    <property type="match status" value="1"/>
</dbReference>